<dbReference type="CDD" id="cd17917">
    <property type="entry name" value="DEXHc_RHA-like"/>
    <property type="match status" value="1"/>
</dbReference>
<evidence type="ECO:0000256" key="10">
    <source>
        <dbReference type="SAM" id="MobiDB-lite"/>
    </source>
</evidence>
<accession>A0A3L6SUY7</accession>
<feature type="domain" description="Helicase ATP-binding" evidence="12">
    <location>
        <begin position="286"/>
        <end position="453"/>
    </location>
</feature>
<evidence type="ECO:0000259" key="11">
    <source>
        <dbReference type="PROSITE" id="PS50137"/>
    </source>
</evidence>
<dbReference type="FunFam" id="3.30.160.20:FF:000059">
    <property type="entry name" value="DExH-box ATP-dependent RNA helicase DExH3"/>
    <property type="match status" value="1"/>
</dbReference>
<evidence type="ECO:0000256" key="3">
    <source>
        <dbReference type="ARBA" id="ARBA00022801"/>
    </source>
</evidence>
<feature type="domain" description="DRBM" evidence="11">
    <location>
        <begin position="1037"/>
        <end position="1102"/>
    </location>
</feature>
<dbReference type="GO" id="GO:0005524">
    <property type="term" value="F:ATP binding"/>
    <property type="evidence" value="ECO:0007669"/>
    <property type="project" value="UniProtKB-KW"/>
</dbReference>
<reference evidence="15" key="1">
    <citation type="journal article" date="2019" name="Nat. Commun.">
        <title>The genome of broomcorn millet.</title>
        <authorList>
            <person name="Zou C."/>
            <person name="Miki D."/>
            <person name="Li D."/>
            <person name="Tang Q."/>
            <person name="Xiao L."/>
            <person name="Rajput S."/>
            <person name="Deng P."/>
            <person name="Jia W."/>
            <person name="Huang R."/>
            <person name="Zhang M."/>
            <person name="Sun Y."/>
            <person name="Hu J."/>
            <person name="Fu X."/>
            <person name="Schnable P.S."/>
            <person name="Li F."/>
            <person name="Zhang H."/>
            <person name="Feng B."/>
            <person name="Zhu X."/>
            <person name="Liu R."/>
            <person name="Schnable J.C."/>
            <person name="Zhu J.-K."/>
            <person name="Zhang H."/>
        </authorList>
    </citation>
    <scope>NUCLEOTIDE SEQUENCE [LARGE SCALE GENOMIC DNA]</scope>
</reference>
<feature type="region of interest" description="Disordered" evidence="10">
    <location>
        <begin position="1"/>
        <end position="71"/>
    </location>
</feature>
<dbReference type="InterPro" id="IPR014720">
    <property type="entry name" value="dsRBD_dom"/>
</dbReference>
<evidence type="ECO:0000256" key="6">
    <source>
        <dbReference type="ARBA" id="ARBA00022884"/>
    </source>
</evidence>
<dbReference type="Pfam" id="PF00271">
    <property type="entry name" value="Helicase_C"/>
    <property type="match status" value="1"/>
</dbReference>
<dbReference type="CDD" id="cd18791">
    <property type="entry name" value="SF2_C_RHA"/>
    <property type="match status" value="1"/>
</dbReference>
<evidence type="ECO:0000256" key="5">
    <source>
        <dbReference type="ARBA" id="ARBA00022840"/>
    </source>
</evidence>
<dbReference type="PANTHER" id="PTHR18934">
    <property type="entry name" value="ATP-DEPENDENT RNA HELICASE"/>
    <property type="match status" value="1"/>
</dbReference>
<dbReference type="Proteomes" id="UP000275267">
    <property type="component" value="Unassembled WGS sequence"/>
</dbReference>
<keyword evidence="5" id="KW-0067">ATP-binding</keyword>
<dbReference type="EC" id="3.6.4.13" evidence="1"/>
<gene>
    <name evidence="14" type="ORF">C2845_PM07G02200</name>
</gene>
<evidence type="ECO:0000256" key="1">
    <source>
        <dbReference type="ARBA" id="ARBA00012552"/>
    </source>
</evidence>
<dbReference type="GO" id="GO:0003724">
    <property type="term" value="F:RNA helicase activity"/>
    <property type="evidence" value="ECO:0007669"/>
    <property type="project" value="UniProtKB-EC"/>
</dbReference>
<dbReference type="InterPro" id="IPR011545">
    <property type="entry name" value="DEAD/DEAH_box_helicase_dom"/>
</dbReference>
<dbReference type="InterPro" id="IPR048333">
    <property type="entry name" value="HA2_WH"/>
</dbReference>
<feature type="region of interest" description="Disordered" evidence="10">
    <location>
        <begin position="1017"/>
        <end position="1039"/>
    </location>
</feature>
<name>A0A3L6SUY7_PANMI</name>
<keyword evidence="6 9" id="KW-0694">RNA-binding</keyword>
<evidence type="ECO:0000313" key="15">
    <source>
        <dbReference type="Proteomes" id="UP000275267"/>
    </source>
</evidence>
<evidence type="ECO:0000256" key="2">
    <source>
        <dbReference type="ARBA" id="ARBA00022741"/>
    </source>
</evidence>
<keyword evidence="3" id="KW-0378">Hydrolase</keyword>
<dbReference type="Pfam" id="PF00270">
    <property type="entry name" value="DEAD"/>
    <property type="match status" value="1"/>
</dbReference>
<evidence type="ECO:0000313" key="14">
    <source>
        <dbReference type="EMBL" id="RLN25504.1"/>
    </source>
</evidence>
<dbReference type="InterPro" id="IPR027417">
    <property type="entry name" value="P-loop_NTPase"/>
</dbReference>
<keyword evidence="15" id="KW-1185">Reference proteome</keyword>
<dbReference type="InterPro" id="IPR059023">
    <property type="entry name" value="RNA_hel_CTD"/>
</dbReference>
<dbReference type="FunFam" id="3.40.50.300:FF:000480">
    <property type="entry name" value="DExH-box ATP-dependent RNA helicase DExH3"/>
    <property type="match status" value="1"/>
</dbReference>
<dbReference type="SUPFAM" id="SSF52540">
    <property type="entry name" value="P-loop containing nucleoside triphosphate hydrolases"/>
    <property type="match status" value="1"/>
</dbReference>
<dbReference type="PROSITE" id="PS51194">
    <property type="entry name" value="HELICASE_CTER"/>
    <property type="match status" value="1"/>
</dbReference>
<dbReference type="Gene3D" id="1.20.120.1080">
    <property type="match status" value="1"/>
</dbReference>
<dbReference type="InterPro" id="IPR014001">
    <property type="entry name" value="Helicase_ATP-bd"/>
</dbReference>
<dbReference type="PROSITE" id="PS51192">
    <property type="entry name" value="HELICASE_ATP_BIND_1"/>
    <property type="match status" value="1"/>
</dbReference>
<evidence type="ECO:0000256" key="7">
    <source>
        <dbReference type="ARBA" id="ARBA00047984"/>
    </source>
</evidence>
<comment type="catalytic activity">
    <reaction evidence="7">
        <text>ATP + H2O = ADP + phosphate + H(+)</text>
        <dbReference type="Rhea" id="RHEA:13065"/>
        <dbReference type="ChEBI" id="CHEBI:15377"/>
        <dbReference type="ChEBI" id="CHEBI:15378"/>
        <dbReference type="ChEBI" id="CHEBI:30616"/>
        <dbReference type="ChEBI" id="CHEBI:43474"/>
        <dbReference type="ChEBI" id="CHEBI:456216"/>
        <dbReference type="EC" id="3.6.4.13"/>
    </reaction>
</comment>
<feature type="compositionally biased region" description="Low complexity" evidence="10">
    <location>
        <begin position="21"/>
        <end position="32"/>
    </location>
</feature>
<dbReference type="OrthoDB" id="5600252at2759"/>
<dbReference type="Pfam" id="PF04408">
    <property type="entry name" value="WHD_HA2"/>
    <property type="match status" value="1"/>
</dbReference>
<dbReference type="FunFam" id="1.20.120.1080:FF:000002">
    <property type="entry name" value="Putative ATP-dependent RNA helicase DHX36"/>
    <property type="match status" value="1"/>
</dbReference>
<dbReference type="GO" id="GO:0003723">
    <property type="term" value="F:RNA binding"/>
    <property type="evidence" value="ECO:0007669"/>
    <property type="project" value="UniProtKB-UniRule"/>
</dbReference>
<dbReference type="EMBL" id="PQIB02000004">
    <property type="protein sequence ID" value="RLN25504.1"/>
    <property type="molecule type" value="Genomic_DNA"/>
</dbReference>
<feature type="region of interest" description="Disordered" evidence="10">
    <location>
        <begin position="1103"/>
        <end position="1138"/>
    </location>
</feature>
<dbReference type="AlphaFoldDB" id="A0A3L6SUY7"/>
<dbReference type="Pfam" id="PF00035">
    <property type="entry name" value="dsrm"/>
    <property type="match status" value="1"/>
</dbReference>
<sequence>MRRLRSVIASTNGSLAPPPSAAAQAQQAAQTPEWPMDERSLSPPSPPQPRRRDIPPLPRPAQPEHFRQQSAGYARYAYDDFSEDDSDREMDRTSVSSKGASTLDNVDEWKWKLHMLLRNDDEQEIISRERKDRRDFEQLAQVADRMGLHSRQYSRVVVFSKVPLPNYRSDLDDKRPQREVSIPSGLQREVDALLADYLARKRTNSGNFPSAAFSRSSSTDSFATDEGFFDQQDNQTSTSAVMERIQRRKSLQLRNQQAAWQESNDGQSMMEFRRSLPAYKEKQTLLEAISQNQVVVVSGETGCGKTTQLPQYILESEIDAARGATCSIICTQPRRISAIAVSERVAAERGEKIGESVGYKVRLEGMRGRDTRLLFCTTGVLLRRLLVDRNLKGVTHVIVDEIHERGMNEDFLLIVLKDLLPRRPELRLMLMSATLNAELFSSYFGGAPMIHIPGFTYPVRNHFLEDILEFTGHRLTPYNQIDDYGQEKSWKMQKQALRKRKSQIASAVEERPGAVLVFMTGWDDINALKEQLQANPLLGDPSKVLLLACHGSMASSEQKLIFDKPEPGVRKIVLATNLAETSITINDVVFVVDCGKAKETSYDALNNTPCLLPTWISKASARQRRGRAGRVQPGECYHLYPRCVYDSFADYQLPELLRTPLQSLCLQIKSLRLGSISEFLSRALQSPESLSVQNAIEYLKVIGAFDQNEELTVLGKHLSMLPVEPKLGKMLIFGAIFNCLDPILTIVSGLSVRDPFLTPFDKKDLAESAKLQFSCRDYSDHLALVRAYEGWREAERDRAGYDYCWKNFLSVQTLKAIDSLRRQFLFLLKDTGLVDENMTLCNKWSRDENLVRAVICAGLYPGISSIVNKEKSISLKTMEDGQVMLYSSSVNGKEAKIPFPWLVFNEKVKVNSVFLRDSTAISDSILLLFGGNIKQGGLDGHLKMLGGYLEFFMSRDLASTYLSLKNELENLIHCKLQNPRMDIQTSEELLSAIRLLVTEDPCSGRFVYGRQEQRSKKAKTMLTSSSMNGGGGNGGDNAKNQLQTLLTRAGNDNPSYKTKQIKNSLFRSTVEFNGMQFVGQPCANKKLAEKDAAAEALNWLTGNGGGAATDSRGAGNADPMSVLMKPPRTRRHSHRRRS</sequence>
<dbReference type="SMART" id="SM00487">
    <property type="entry name" value="DEXDc"/>
    <property type="match status" value="1"/>
</dbReference>
<dbReference type="PANTHER" id="PTHR18934:SF229">
    <property type="entry name" value="DEXH-BOX ATP-DEPENDENT RNA HELICASE DEXH3"/>
    <property type="match status" value="1"/>
</dbReference>
<comment type="caution">
    <text evidence="14">The sequence shown here is derived from an EMBL/GenBank/DDBJ whole genome shotgun (WGS) entry which is preliminary data.</text>
</comment>
<keyword evidence="4 14" id="KW-0347">Helicase</keyword>
<protein>
    <recommendedName>
        <fullName evidence="1">RNA helicase</fullName>
        <ecNumber evidence="1">3.6.4.13</ecNumber>
    </recommendedName>
</protein>
<dbReference type="SMART" id="SM00490">
    <property type="entry name" value="HELICc"/>
    <property type="match status" value="1"/>
</dbReference>
<evidence type="ECO:0000256" key="9">
    <source>
        <dbReference type="PROSITE-ProRule" id="PRU00266"/>
    </source>
</evidence>
<dbReference type="Pfam" id="PF21010">
    <property type="entry name" value="HA2_C"/>
    <property type="match status" value="1"/>
</dbReference>
<proteinExistence type="inferred from homology"/>
<feature type="domain" description="Helicase C-terminal" evidence="13">
    <location>
        <begin position="500"/>
        <end position="672"/>
    </location>
</feature>
<dbReference type="Gene3D" id="3.40.50.300">
    <property type="entry name" value="P-loop containing nucleotide triphosphate hydrolases"/>
    <property type="match status" value="2"/>
</dbReference>
<feature type="compositionally biased region" description="Basic residues" evidence="10">
    <location>
        <begin position="1127"/>
        <end position="1138"/>
    </location>
</feature>
<keyword evidence="2" id="KW-0547">Nucleotide-binding</keyword>
<comment type="similarity">
    <text evidence="8">Belongs to the DExH box helicase family.</text>
</comment>
<dbReference type="STRING" id="4540.A0A3L6SUY7"/>
<dbReference type="InterPro" id="IPR011709">
    <property type="entry name" value="DEAD-box_helicase_OB_fold"/>
</dbReference>
<dbReference type="InterPro" id="IPR001650">
    <property type="entry name" value="Helicase_C-like"/>
</dbReference>
<evidence type="ECO:0000256" key="4">
    <source>
        <dbReference type="ARBA" id="ARBA00022806"/>
    </source>
</evidence>
<dbReference type="GO" id="GO:0016787">
    <property type="term" value="F:hydrolase activity"/>
    <property type="evidence" value="ECO:0007669"/>
    <property type="project" value="UniProtKB-KW"/>
</dbReference>
<dbReference type="PROSITE" id="PS50137">
    <property type="entry name" value="DS_RBD"/>
    <property type="match status" value="1"/>
</dbReference>
<dbReference type="Gene3D" id="3.30.160.20">
    <property type="match status" value="1"/>
</dbReference>
<dbReference type="InterPro" id="IPR007502">
    <property type="entry name" value="Helicase-assoc_dom"/>
</dbReference>
<organism evidence="14 15">
    <name type="scientific">Panicum miliaceum</name>
    <name type="common">Proso millet</name>
    <name type="synonym">Broomcorn millet</name>
    <dbReference type="NCBI Taxonomy" id="4540"/>
    <lineage>
        <taxon>Eukaryota</taxon>
        <taxon>Viridiplantae</taxon>
        <taxon>Streptophyta</taxon>
        <taxon>Embryophyta</taxon>
        <taxon>Tracheophyta</taxon>
        <taxon>Spermatophyta</taxon>
        <taxon>Magnoliopsida</taxon>
        <taxon>Liliopsida</taxon>
        <taxon>Poales</taxon>
        <taxon>Poaceae</taxon>
        <taxon>PACMAD clade</taxon>
        <taxon>Panicoideae</taxon>
        <taxon>Panicodae</taxon>
        <taxon>Paniceae</taxon>
        <taxon>Panicinae</taxon>
        <taxon>Panicum</taxon>
        <taxon>Panicum sect. Panicum</taxon>
    </lineage>
</organism>
<dbReference type="Pfam" id="PF26026">
    <property type="entry name" value="RNA_hel_CTD"/>
    <property type="match status" value="1"/>
</dbReference>
<dbReference type="SMART" id="SM00358">
    <property type="entry name" value="DSRM"/>
    <property type="match status" value="1"/>
</dbReference>
<dbReference type="FunFam" id="3.40.50.300:FF:000526">
    <property type="entry name" value="DExH-box ATP-dependent RNA helicase DExH3"/>
    <property type="match status" value="1"/>
</dbReference>
<evidence type="ECO:0000259" key="12">
    <source>
        <dbReference type="PROSITE" id="PS51192"/>
    </source>
</evidence>
<dbReference type="SMART" id="SM00847">
    <property type="entry name" value="HA2"/>
    <property type="match status" value="1"/>
</dbReference>
<evidence type="ECO:0000259" key="13">
    <source>
        <dbReference type="PROSITE" id="PS51194"/>
    </source>
</evidence>
<dbReference type="SUPFAM" id="SSF54768">
    <property type="entry name" value="dsRNA-binding domain-like"/>
    <property type="match status" value="1"/>
</dbReference>
<dbReference type="GO" id="GO:0005634">
    <property type="term" value="C:nucleus"/>
    <property type="evidence" value="ECO:0007669"/>
    <property type="project" value="TreeGrafter"/>
</dbReference>
<dbReference type="Pfam" id="PF07717">
    <property type="entry name" value="OB_NTP_bind"/>
    <property type="match status" value="1"/>
</dbReference>
<evidence type="ECO:0000256" key="8">
    <source>
        <dbReference type="ARBA" id="ARBA00060772"/>
    </source>
</evidence>